<dbReference type="RefSeq" id="XP_062800709.1">
    <property type="nucleotide sequence ID" value="XM_062940617.1"/>
</dbReference>
<evidence type="ECO:0000313" key="1">
    <source>
        <dbReference type="EMBL" id="KAK4677239.1"/>
    </source>
</evidence>
<name>A0ABR0IAP0_9PEZI</name>
<evidence type="ECO:0000313" key="2">
    <source>
        <dbReference type="Proteomes" id="UP001323617"/>
    </source>
</evidence>
<dbReference type="GeneID" id="87961250"/>
<keyword evidence="2" id="KW-1185">Reference proteome</keyword>
<reference evidence="1 2" key="1">
    <citation type="journal article" date="2023" name="bioRxiv">
        <title>High-quality genome assemblies of four members of thePodospora anserinaspecies complex.</title>
        <authorList>
            <person name="Ament-Velasquez S.L."/>
            <person name="Vogan A.A."/>
            <person name="Wallerman O."/>
            <person name="Hartmann F."/>
            <person name="Gautier V."/>
            <person name="Silar P."/>
            <person name="Giraud T."/>
            <person name="Johannesson H."/>
        </authorList>
    </citation>
    <scope>NUCLEOTIDE SEQUENCE [LARGE SCALE GENOMIC DNA]</scope>
    <source>
        <strain evidence="1 2">CBS 124.78</strain>
    </source>
</reference>
<protein>
    <submittedName>
        <fullName evidence="1">Uncharacterized protein</fullName>
    </submittedName>
</protein>
<gene>
    <name evidence="1" type="ORF">QC764_0068720</name>
</gene>
<dbReference type="Proteomes" id="UP001323617">
    <property type="component" value="Unassembled WGS sequence"/>
</dbReference>
<proteinExistence type="predicted"/>
<comment type="caution">
    <text evidence="1">The sequence shown here is derived from an EMBL/GenBank/DDBJ whole genome shotgun (WGS) entry which is preliminary data.</text>
</comment>
<sequence>MFSTHILQPTETKPIRITAVNGYVTGLAARRLNFSVVPHAVGFGGYNNTITTSLAAILCKANQDSLDAQVATGTKIYLHVEWRYDTPFPKFNTTHLLVVGSSPSFALLDGSASAMNIANIANFAEAQETTPILSCPQWNPEWVVEQATQQPPFMSTTRNMIPEVSWDAFWLDGSSMSSSSLGASVTYAGASLPILPDDQLPACSDWASTASTVSEATTPSPSIDGSFGQCSSSLAHIDVDDYWMNSRIERQLQDPAFQMQKRQANELYSQIGDVSGLIAVMRAANKLCQGNHSHEVPELRDLSDFNRLSISDGPMTSDTT</sequence>
<dbReference type="EMBL" id="JAFFHC010000004">
    <property type="protein sequence ID" value="KAK4677239.1"/>
    <property type="molecule type" value="Genomic_DNA"/>
</dbReference>
<accession>A0ABR0IAP0</accession>
<organism evidence="1 2">
    <name type="scientific">Podospora pseudoanserina</name>
    <dbReference type="NCBI Taxonomy" id="2609844"/>
    <lineage>
        <taxon>Eukaryota</taxon>
        <taxon>Fungi</taxon>
        <taxon>Dikarya</taxon>
        <taxon>Ascomycota</taxon>
        <taxon>Pezizomycotina</taxon>
        <taxon>Sordariomycetes</taxon>
        <taxon>Sordariomycetidae</taxon>
        <taxon>Sordariales</taxon>
        <taxon>Podosporaceae</taxon>
        <taxon>Podospora</taxon>
    </lineage>
</organism>